<gene>
    <name evidence="1" type="ORF">GO499_08640</name>
</gene>
<dbReference type="Proteomes" id="UP000464495">
    <property type="component" value="Chromosome"/>
</dbReference>
<dbReference type="RefSeq" id="WP_161861827.1">
    <property type="nucleotide sequence ID" value="NZ_CP046620.1"/>
</dbReference>
<dbReference type="EMBL" id="CP046620">
    <property type="protein sequence ID" value="QHQ35261.1"/>
    <property type="molecule type" value="Genomic_DNA"/>
</dbReference>
<evidence type="ECO:0000313" key="2">
    <source>
        <dbReference type="Proteomes" id="UP000464495"/>
    </source>
</evidence>
<proteinExistence type="predicted"/>
<dbReference type="KEGG" id="amaq:GO499_08640"/>
<protein>
    <submittedName>
        <fullName evidence="1">Uncharacterized protein</fullName>
    </submittedName>
</protein>
<dbReference type="AlphaFoldDB" id="A0A6P1T0K0"/>
<accession>A0A6P1T0K0</accession>
<evidence type="ECO:0000313" key="1">
    <source>
        <dbReference type="EMBL" id="QHQ35261.1"/>
    </source>
</evidence>
<name>A0A6P1T0K0_9RHOB</name>
<organism evidence="1 2">
    <name type="scientific">Algicella marina</name>
    <dbReference type="NCBI Taxonomy" id="2683284"/>
    <lineage>
        <taxon>Bacteria</taxon>
        <taxon>Pseudomonadati</taxon>
        <taxon>Pseudomonadota</taxon>
        <taxon>Alphaproteobacteria</taxon>
        <taxon>Rhodobacterales</taxon>
        <taxon>Paracoccaceae</taxon>
        <taxon>Algicella</taxon>
    </lineage>
</organism>
<reference evidence="1 2" key="1">
    <citation type="submission" date="2019-12" db="EMBL/GenBank/DDBJ databases">
        <title>Complete genome sequence of Algicella marina strain 9Alg 56(T) isolated from the red alga Tichocarpus crinitus.</title>
        <authorList>
            <person name="Kim S.-G."/>
            <person name="Nedashkovskaya O.I."/>
        </authorList>
    </citation>
    <scope>NUCLEOTIDE SEQUENCE [LARGE SCALE GENOMIC DNA]</scope>
    <source>
        <strain evidence="1 2">9Alg 56</strain>
    </source>
</reference>
<sequence>MPQPNIVEWPVVSTSAFRAAVELVENSPKVLASSPTQNSESAVLQSRFLHEIFTASKLSAAGSILLVKDARSRSIYYEPARIALLGDGNLNAGLAMSSLRVLPNSVGGTTDCVQTAIRFSDRRLAALWTLARRVNLTELPRVLNLIVGNEMVRLNAARGRASNENNEIDILGAAALVMEGVETGVDFRIVSKPAEDIPTSDNAFDALALLDSGQSIEITPATGSVQAMSFDSDLWPSTLQSGIGFEQVENAMFLAAAVRDAVADDVLAGAVQIQVLSAERKRVLEANRDENGVCQIQVLDPVAV</sequence>
<keyword evidence="2" id="KW-1185">Reference proteome</keyword>